<protein>
    <submittedName>
        <fullName evidence="2">Uncharacterized protein</fullName>
    </submittedName>
</protein>
<reference evidence="2" key="1">
    <citation type="submission" date="2021-01" db="EMBL/GenBank/DDBJ databases">
        <title>Whole genome shotgun sequence of Planotetraspora silvatica NBRC 100141.</title>
        <authorList>
            <person name="Komaki H."/>
            <person name="Tamura T."/>
        </authorList>
    </citation>
    <scope>NUCLEOTIDE SEQUENCE</scope>
    <source>
        <strain evidence="2">NBRC 100141</strain>
    </source>
</reference>
<keyword evidence="1" id="KW-0472">Membrane</keyword>
<proteinExistence type="predicted"/>
<sequence>MNPALRLIRLYPAAFRQRWGADLELEVQHAGRAAWANLAVSVAGMWLRPAIWPVDSPVQRRQRMATMAVVLAAACWFLTHAAMELDAPRSLAGAHTWPMNACAIVMMLGLVLVVPRPRPTLDAALTLLHRAACGFAVPAILTAVVTAAVQTGAYTAAPALLRPILLICWWTALALGAIQSCRIVASLGAATAVPPSPARLRLGLWCLAAAGTLPGLILLGTSVSSEQPHLLSAASGASLLVLSPAFVGTLRDLRRLSSGG</sequence>
<keyword evidence="3" id="KW-1185">Reference proteome</keyword>
<feature type="transmembrane region" description="Helical" evidence="1">
    <location>
        <begin position="202"/>
        <end position="223"/>
    </location>
</feature>
<dbReference type="AlphaFoldDB" id="A0A8J3XN92"/>
<dbReference type="Proteomes" id="UP000644610">
    <property type="component" value="Unassembled WGS sequence"/>
</dbReference>
<keyword evidence="1" id="KW-1133">Transmembrane helix</keyword>
<gene>
    <name evidence="2" type="ORF">Psi02_36930</name>
</gene>
<feature type="transmembrane region" description="Helical" evidence="1">
    <location>
        <begin position="95"/>
        <end position="115"/>
    </location>
</feature>
<dbReference type="RefSeq" id="WP_203975621.1">
    <property type="nucleotide sequence ID" value="NZ_BAAAKY010000014.1"/>
</dbReference>
<keyword evidence="1" id="KW-0812">Transmembrane</keyword>
<organism evidence="2 3">
    <name type="scientific">Planotetraspora silvatica</name>
    <dbReference type="NCBI Taxonomy" id="234614"/>
    <lineage>
        <taxon>Bacteria</taxon>
        <taxon>Bacillati</taxon>
        <taxon>Actinomycetota</taxon>
        <taxon>Actinomycetes</taxon>
        <taxon>Streptosporangiales</taxon>
        <taxon>Streptosporangiaceae</taxon>
        <taxon>Planotetraspora</taxon>
    </lineage>
</organism>
<dbReference type="EMBL" id="BOOQ01000024">
    <property type="protein sequence ID" value="GII47269.1"/>
    <property type="molecule type" value="Genomic_DNA"/>
</dbReference>
<feature type="transmembrane region" description="Helical" evidence="1">
    <location>
        <begin position="127"/>
        <end position="149"/>
    </location>
</feature>
<evidence type="ECO:0000313" key="2">
    <source>
        <dbReference type="EMBL" id="GII47269.1"/>
    </source>
</evidence>
<feature type="transmembrane region" description="Helical" evidence="1">
    <location>
        <begin position="229"/>
        <end position="250"/>
    </location>
</feature>
<name>A0A8J3XN92_9ACTN</name>
<feature type="transmembrane region" description="Helical" evidence="1">
    <location>
        <begin position="169"/>
        <end position="190"/>
    </location>
</feature>
<evidence type="ECO:0000313" key="3">
    <source>
        <dbReference type="Proteomes" id="UP000644610"/>
    </source>
</evidence>
<accession>A0A8J3XN92</accession>
<evidence type="ECO:0000256" key="1">
    <source>
        <dbReference type="SAM" id="Phobius"/>
    </source>
</evidence>
<comment type="caution">
    <text evidence="2">The sequence shown here is derived from an EMBL/GenBank/DDBJ whole genome shotgun (WGS) entry which is preliminary data.</text>
</comment>
<feature type="transmembrane region" description="Helical" evidence="1">
    <location>
        <begin position="64"/>
        <end position="83"/>
    </location>
</feature>